<accession>A0AAQ4D8Z8</accession>
<comment type="caution">
    <text evidence="1">The sequence shown here is derived from an EMBL/GenBank/DDBJ whole genome shotgun (WGS) entry which is preliminary data.</text>
</comment>
<evidence type="ECO:0000313" key="2">
    <source>
        <dbReference type="Proteomes" id="UP001321473"/>
    </source>
</evidence>
<sequence>MTMKPTKVIPSCASGNDGCLATAGHLLLALFQGLARSPQLFVGSRVMWRGWGCATAASADQCLFRLYHRVGGGSELFSLWRRAPSRCSVPDRADALRRYPGQRQGRSRARP</sequence>
<gene>
    <name evidence="1" type="ORF">V5799_003435</name>
</gene>
<proteinExistence type="predicted"/>
<dbReference type="EMBL" id="JARKHS020033596">
    <property type="protein sequence ID" value="KAK8758938.1"/>
    <property type="molecule type" value="Genomic_DNA"/>
</dbReference>
<protein>
    <submittedName>
        <fullName evidence="1">Uncharacterized protein</fullName>
    </submittedName>
</protein>
<keyword evidence="2" id="KW-1185">Reference proteome</keyword>
<dbReference type="AlphaFoldDB" id="A0AAQ4D8Z8"/>
<reference evidence="1 2" key="1">
    <citation type="journal article" date="2023" name="Arcadia Sci">
        <title>De novo assembly of a long-read Amblyomma americanum tick genome.</title>
        <authorList>
            <person name="Chou S."/>
            <person name="Poskanzer K.E."/>
            <person name="Rollins M."/>
            <person name="Thuy-Boun P.S."/>
        </authorList>
    </citation>
    <scope>NUCLEOTIDE SEQUENCE [LARGE SCALE GENOMIC DNA]</scope>
    <source>
        <strain evidence="1">F_SG_1</strain>
        <tissue evidence="1">Salivary glands</tissue>
    </source>
</reference>
<name>A0AAQ4D8Z8_AMBAM</name>
<organism evidence="1 2">
    <name type="scientific">Amblyomma americanum</name>
    <name type="common">Lone star tick</name>
    <dbReference type="NCBI Taxonomy" id="6943"/>
    <lineage>
        <taxon>Eukaryota</taxon>
        <taxon>Metazoa</taxon>
        <taxon>Ecdysozoa</taxon>
        <taxon>Arthropoda</taxon>
        <taxon>Chelicerata</taxon>
        <taxon>Arachnida</taxon>
        <taxon>Acari</taxon>
        <taxon>Parasitiformes</taxon>
        <taxon>Ixodida</taxon>
        <taxon>Ixodoidea</taxon>
        <taxon>Ixodidae</taxon>
        <taxon>Amblyomminae</taxon>
        <taxon>Amblyomma</taxon>
    </lineage>
</organism>
<evidence type="ECO:0000313" key="1">
    <source>
        <dbReference type="EMBL" id="KAK8758938.1"/>
    </source>
</evidence>
<dbReference type="Proteomes" id="UP001321473">
    <property type="component" value="Unassembled WGS sequence"/>
</dbReference>